<keyword evidence="1" id="KW-0812">Transmembrane</keyword>
<dbReference type="EMBL" id="CAICTM010000375">
    <property type="protein sequence ID" value="CAB9509140.1"/>
    <property type="molecule type" value="Genomic_DNA"/>
</dbReference>
<evidence type="ECO:0000256" key="1">
    <source>
        <dbReference type="SAM" id="Phobius"/>
    </source>
</evidence>
<evidence type="ECO:0000313" key="3">
    <source>
        <dbReference type="Proteomes" id="UP001153069"/>
    </source>
</evidence>
<organism evidence="2 3">
    <name type="scientific">Seminavis robusta</name>
    <dbReference type="NCBI Taxonomy" id="568900"/>
    <lineage>
        <taxon>Eukaryota</taxon>
        <taxon>Sar</taxon>
        <taxon>Stramenopiles</taxon>
        <taxon>Ochrophyta</taxon>
        <taxon>Bacillariophyta</taxon>
        <taxon>Bacillariophyceae</taxon>
        <taxon>Bacillariophycidae</taxon>
        <taxon>Naviculales</taxon>
        <taxon>Naviculaceae</taxon>
        <taxon>Seminavis</taxon>
    </lineage>
</organism>
<reference evidence="2" key="1">
    <citation type="submission" date="2020-06" db="EMBL/GenBank/DDBJ databases">
        <authorList>
            <consortium name="Plant Systems Biology data submission"/>
        </authorList>
    </citation>
    <scope>NUCLEOTIDE SEQUENCE</scope>
    <source>
        <strain evidence="2">D6</strain>
    </source>
</reference>
<dbReference type="AlphaFoldDB" id="A0A9N8HE84"/>
<keyword evidence="3" id="KW-1185">Reference proteome</keyword>
<gene>
    <name evidence="2" type="ORF">SEMRO_376_G129830.1</name>
</gene>
<name>A0A9N8HE84_9STRA</name>
<evidence type="ECO:0000313" key="2">
    <source>
        <dbReference type="EMBL" id="CAB9509140.1"/>
    </source>
</evidence>
<dbReference type="Proteomes" id="UP001153069">
    <property type="component" value="Unassembled WGS sequence"/>
</dbReference>
<proteinExistence type="predicted"/>
<comment type="caution">
    <text evidence="2">The sequence shown here is derived from an EMBL/GenBank/DDBJ whole genome shotgun (WGS) entry which is preliminary data.</text>
</comment>
<accession>A0A9N8HE84</accession>
<keyword evidence="1" id="KW-1133">Transmembrane helix</keyword>
<feature type="transmembrane region" description="Helical" evidence="1">
    <location>
        <begin position="106"/>
        <end position="123"/>
    </location>
</feature>
<protein>
    <submittedName>
        <fullName evidence="2">Uncharacterized protein</fullName>
    </submittedName>
</protein>
<sequence>MNVYYQKHCLMDPITPSVMFGGLFTGLSVAQGMPFSPQLAMFNMGGIYLYNTLQCPMVAIQGRESAWHNAASGAILGYVGVMRYNLSVPFVDPMFFYRNPQFPKPFVGAMAYGGMGLAFAMLGNKPF</sequence>
<dbReference type="OrthoDB" id="424667at2759"/>
<keyword evidence="1" id="KW-0472">Membrane</keyword>